<dbReference type="EMBL" id="CP003844">
    <property type="protein sequence ID" value="AFT74481.1"/>
    <property type="molecule type" value="Genomic_DNA"/>
</dbReference>
<organism evidence="1 2">
    <name type="scientific">Alteromonas macleodii (strain English Channel 673)</name>
    <dbReference type="NCBI Taxonomy" id="1004788"/>
    <lineage>
        <taxon>Bacteria</taxon>
        <taxon>Pseudomonadati</taxon>
        <taxon>Pseudomonadota</taxon>
        <taxon>Gammaproteobacteria</taxon>
        <taxon>Alteromonadales</taxon>
        <taxon>Alteromonadaceae</taxon>
        <taxon>Alteromonas/Salinimonas group</taxon>
        <taxon>Alteromonas</taxon>
    </lineage>
</organism>
<accession>A0AB32ZYL3</accession>
<dbReference type="Proteomes" id="UP000006296">
    <property type="component" value="Chromosome"/>
</dbReference>
<evidence type="ECO:0000313" key="1">
    <source>
        <dbReference type="EMBL" id="AFT74481.1"/>
    </source>
</evidence>
<dbReference type="AlphaFoldDB" id="A0AB32ZYL3"/>
<gene>
    <name evidence="1" type="ordered locus">AMEC673_08935</name>
</gene>
<proteinExistence type="predicted"/>
<name>A0AB32ZYL3_ALTME</name>
<evidence type="ECO:0000313" key="2">
    <source>
        <dbReference type="Proteomes" id="UP000006296"/>
    </source>
</evidence>
<reference evidence="2" key="1">
    <citation type="journal article" date="2012" name="Sci. Rep.">
        <title>Genomes of surface isolates of Alteromonas macleodii: the life of a widespread marine opportunistic copiotroph.</title>
        <authorList>
            <person name="Lopez-Perez M."/>
            <person name="Gonzaga A."/>
            <person name="Martin-Cuadrado A.B."/>
            <person name="Onyshchenko O."/>
            <person name="Ghavidel A."/>
            <person name="Ghai R."/>
            <person name="Rodriguez-Valera F."/>
        </authorList>
    </citation>
    <scope>NUCLEOTIDE SEQUENCE [LARGE SCALE GENOMIC DNA]</scope>
    <source>
        <strain evidence="2">English Channel 673</strain>
    </source>
</reference>
<sequence length="176" mass="19637">MNQENLTYHYGLTSKIKAITLARQVCDVLGHGSTGCATNLLLETAAAETCLGLYEDPTPGGAGMGLNQHDLIAFQDIISRTPMRLVKTIHMHFGYDIRKLVHTDLANDPLLSFIFCRLHYRLRPEPIPSSLRGRAEYWKQFYNSMAGKGTVTHYLDSANTYLYCLTPSDLSTPPCP</sequence>
<dbReference type="RefSeq" id="WP_014976456.1">
    <property type="nucleotide sequence ID" value="NC_018678.1"/>
</dbReference>
<dbReference type="KEGG" id="amg:AMEC673_08935"/>
<protein>
    <submittedName>
        <fullName evidence="1">Uncharacterized protein</fullName>
    </submittedName>
</protein>